<dbReference type="GO" id="GO:0003700">
    <property type="term" value="F:DNA-binding transcription factor activity"/>
    <property type="evidence" value="ECO:0007669"/>
    <property type="project" value="InterPro"/>
</dbReference>
<dbReference type="Pfam" id="PF12833">
    <property type="entry name" value="HTH_18"/>
    <property type="match status" value="1"/>
</dbReference>
<name>A0A174IKP9_9BACE</name>
<dbReference type="EMBL" id="CYZH01000018">
    <property type="protein sequence ID" value="CUO86716.1"/>
    <property type="molecule type" value="Genomic_DNA"/>
</dbReference>
<organism evidence="5 6">
    <name type="scientific">Bacteroides finegoldii</name>
    <dbReference type="NCBI Taxonomy" id="338188"/>
    <lineage>
        <taxon>Bacteria</taxon>
        <taxon>Pseudomonadati</taxon>
        <taxon>Bacteroidota</taxon>
        <taxon>Bacteroidia</taxon>
        <taxon>Bacteroidales</taxon>
        <taxon>Bacteroidaceae</taxon>
        <taxon>Bacteroides</taxon>
    </lineage>
</organism>
<evidence type="ECO:0000256" key="3">
    <source>
        <dbReference type="ARBA" id="ARBA00023163"/>
    </source>
</evidence>
<dbReference type="PROSITE" id="PS01124">
    <property type="entry name" value="HTH_ARAC_FAMILY_2"/>
    <property type="match status" value="1"/>
</dbReference>
<dbReference type="Proteomes" id="UP000095517">
    <property type="component" value="Unassembled WGS sequence"/>
</dbReference>
<dbReference type="PRINTS" id="PR00032">
    <property type="entry name" value="HTHARAC"/>
</dbReference>
<evidence type="ECO:0000256" key="1">
    <source>
        <dbReference type="ARBA" id="ARBA00023015"/>
    </source>
</evidence>
<evidence type="ECO:0000313" key="5">
    <source>
        <dbReference type="EMBL" id="CUO86716.1"/>
    </source>
</evidence>
<dbReference type="InterPro" id="IPR020449">
    <property type="entry name" value="Tscrpt_reg_AraC-type_HTH"/>
</dbReference>
<keyword evidence="2" id="KW-0238">DNA-binding</keyword>
<dbReference type="InterPro" id="IPR009057">
    <property type="entry name" value="Homeodomain-like_sf"/>
</dbReference>
<dbReference type="STRING" id="338188.ERS852397_02990"/>
<sequence length="291" mass="33367">MYFCTVNITNTTMKMDFPQVDLPTEVLAWTNVTEDILNIYKQSCRLQACIVAICTEGSMKASINLLDYEIRPNDLITLLPGTIIQFREKTEKVCLCFAGFSAYCAERINLMKNIGNEYPKLIEQPVIPLNEEVASYLKDYFALLSRVSCNENFEMDSELVELSLQTILTSIRLIYRKFPGENNSSNRKKEICRELIQAITENYKDERRAQFYADKLGISLQHLSTTVKQVTGKSVLDTIAYIVVMDAKAKLKGTNMTIQEIAYSLNFPSASFFGKYFRRYAGMTPLEFRNR</sequence>
<evidence type="ECO:0000259" key="4">
    <source>
        <dbReference type="PROSITE" id="PS01124"/>
    </source>
</evidence>
<dbReference type="PANTHER" id="PTHR43280">
    <property type="entry name" value="ARAC-FAMILY TRANSCRIPTIONAL REGULATOR"/>
    <property type="match status" value="1"/>
</dbReference>
<gene>
    <name evidence="5" type="primary">ypdC_2</name>
    <name evidence="5" type="ORF">ERS852397_02990</name>
</gene>
<dbReference type="PANTHER" id="PTHR43280:SF32">
    <property type="entry name" value="TRANSCRIPTIONAL REGULATORY PROTEIN"/>
    <property type="match status" value="1"/>
</dbReference>
<reference evidence="5 6" key="1">
    <citation type="submission" date="2015-09" db="EMBL/GenBank/DDBJ databases">
        <authorList>
            <consortium name="Pathogen Informatics"/>
        </authorList>
    </citation>
    <scope>NUCLEOTIDE SEQUENCE [LARGE SCALE GENOMIC DNA]</scope>
    <source>
        <strain evidence="5 6">2789STDY5608840</strain>
    </source>
</reference>
<dbReference type="AlphaFoldDB" id="A0A174IKP9"/>
<proteinExistence type="predicted"/>
<feature type="domain" description="HTH araC/xylS-type" evidence="4">
    <location>
        <begin position="193"/>
        <end position="291"/>
    </location>
</feature>
<evidence type="ECO:0000256" key="2">
    <source>
        <dbReference type="ARBA" id="ARBA00023125"/>
    </source>
</evidence>
<dbReference type="GO" id="GO:0043565">
    <property type="term" value="F:sequence-specific DNA binding"/>
    <property type="evidence" value="ECO:0007669"/>
    <property type="project" value="InterPro"/>
</dbReference>
<dbReference type="InterPro" id="IPR018060">
    <property type="entry name" value="HTH_AraC"/>
</dbReference>
<keyword evidence="3" id="KW-0804">Transcription</keyword>
<dbReference type="SMART" id="SM00342">
    <property type="entry name" value="HTH_ARAC"/>
    <property type="match status" value="1"/>
</dbReference>
<dbReference type="SUPFAM" id="SSF46689">
    <property type="entry name" value="Homeodomain-like"/>
    <property type="match status" value="1"/>
</dbReference>
<accession>A0A174IKP9</accession>
<keyword evidence="1" id="KW-0805">Transcription regulation</keyword>
<evidence type="ECO:0000313" key="6">
    <source>
        <dbReference type="Proteomes" id="UP000095517"/>
    </source>
</evidence>
<dbReference type="Gene3D" id="1.10.10.60">
    <property type="entry name" value="Homeodomain-like"/>
    <property type="match status" value="2"/>
</dbReference>
<protein>
    <submittedName>
        <fullName evidence="5">Transcriptional regulator, AraC family</fullName>
    </submittedName>
</protein>